<reference evidence="4" key="1">
    <citation type="journal article" date="2014" name="Science">
        <title>Ancient hybridizations among the ancestral genomes of bread wheat.</title>
        <authorList>
            <consortium name="International Wheat Genome Sequencing Consortium,"/>
            <person name="Marcussen T."/>
            <person name="Sandve S.R."/>
            <person name="Heier L."/>
            <person name="Spannagl M."/>
            <person name="Pfeifer M."/>
            <person name="Jakobsen K.S."/>
            <person name="Wulff B.B."/>
            <person name="Steuernagel B."/>
            <person name="Mayer K.F."/>
            <person name="Olsen O.A."/>
        </authorList>
    </citation>
    <scope>NUCLEOTIDE SEQUENCE [LARGE SCALE GENOMIC DNA]</scope>
    <source>
        <strain evidence="4">cv. AL8/78</strain>
    </source>
</reference>
<dbReference type="SUPFAM" id="SSF63882">
    <property type="entry name" value="MoeA N-terminal region -like"/>
    <property type="match status" value="1"/>
</dbReference>
<keyword evidence="1" id="KW-0460">Magnesium</keyword>
<reference evidence="3" key="4">
    <citation type="submission" date="2019-03" db="UniProtKB">
        <authorList>
            <consortium name="EnsemblPlants"/>
        </authorList>
    </citation>
    <scope>IDENTIFICATION</scope>
</reference>
<name>A0A453D5B0_AEGTS</name>
<keyword evidence="1" id="KW-0500">Molybdenum</keyword>
<comment type="catalytic activity">
    <reaction evidence="1">
        <text>molybdopterin + ATP + H(+) = adenylyl-molybdopterin + diphosphate</text>
        <dbReference type="Rhea" id="RHEA:31331"/>
        <dbReference type="ChEBI" id="CHEBI:15378"/>
        <dbReference type="ChEBI" id="CHEBI:30616"/>
        <dbReference type="ChEBI" id="CHEBI:33019"/>
        <dbReference type="ChEBI" id="CHEBI:58698"/>
        <dbReference type="ChEBI" id="CHEBI:62727"/>
    </reaction>
</comment>
<reference evidence="4" key="2">
    <citation type="journal article" date="2017" name="Nat. Plants">
        <title>The Aegilops tauschii genome reveals multiple impacts of transposons.</title>
        <authorList>
            <person name="Zhao G."/>
            <person name="Zou C."/>
            <person name="Li K."/>
            <person name="Wang K."/>
            <person name="Li T."/>
            <person name="Gao L."/>
            <person name="Zhang X."/>
            <person name="Wang H."/>
            <person name="Yang Z."/>
            <person name="Liu X."/>
            <person name="Jiang W."/>
            <person name="Mao L."/>
            <person name="Kong X."/>
            <person name="Jiao Y."/>
            <person name="Jia J."/>
        </authorList>
    </citation>
    <scope>NUCLEOTIDE SEQUENCE [LARGE SCALE GENOMIC DNA]</scope>
    <source>
        <strain evidence="4">cv. AL8/78</strain>
    </source>
</reference>
<dbReference type="PANTHER" id="PTHR10192:SF5">
    <property type="entry name" value="GEPHYRIN"/>
    <property type="match status" value="1"/>
</dbReference>
<dbReference type="EC" id="2.7.7.75" evidence="1"/>
<dbReference type="Gene3D" id="2.170.190.11">
    <property type="entry name" value="Molybdopterin biosynthesis moea protein, domain 3"/>
    <property type="match status" value="1"/>
</dbReference>
<dbReference type="GO" id="GO:0005829">
    <property type="term" value="C:cytosol"/>
    <property type="evidence" value="ECO:0007669"/>
    <property type="project" value="TreeGrafter"/>
</dbReference>
<comment type="cofactor">
    <cofactor evidence="1">
        <name>Mg(2+)</name>
        <dbReference type="ChEBI" id="CHEBI:18420"/>
    </cofactor>
</comment>
<dbReference type="GO" id="GO:0061598">
    <property type="term" value="F:molybdopterin adenylyltransferase activity"/>
    <property type="evidence" value="ECO:0007669"/>
    <property type="project" value="UniProtKB-UniRule"/>
</dbReference>
<feature type="domain" description="MoeA N-terminal and linker" evidence="2">
    <location>
        <begin position="7"/>
        <end position="65"/>
    </location>
</feature>
<reference evidence="3" key="5">
    <citation type="journal article" date="2021" name="G3 (Bethesda)">
        <title>Aegilops tauschii genome assembly Aet v5.0 features greater sequence contiguity and improved annotation.</title>
        <authorList>
            <person name="Wang L."/>
            <person name="Zhu T."/>
            <person name="Rodriguez J.C."/>
            <person name="Deal K.R."/>
            <person name="Dubcovsky J."/>
            <person name="McGuire P.E."/>
            <person name="Lux T."/>
            <person name="Spannagl M."/>
            <person name="Mayer K.F.X."/>
            <person name="Baldrich P."/>
            <person name="Meyers B.C."/>
            <person name="Huo N."/>
            <person name="Gu Y.Q."/>
            <person name="Zhou H."/>
            <person name="Devos K.M."/>
            <person name="Bennetzen J.L."/>
            <person name="Unver T."/>
            <person name="Budak H."/>
            <person name="Gulick P.J."/>
            <person name="Galiba G."/>
            <person name="Kalapos B."/>
            <person name="Nelson D.R."/>
            <person name="Li P."/>
            <person name="You F.M."/>
            <person name="Luo M.C."/>
            <person name="Dvorak J."/>
        </authorList>
    </citation>
    <scope>NUCLEOTIDE SEQUENCE [LARGE SCALE GENOMIC DNA]</scope>
    <source>
        <strain evidence="3">cv. AL8/78</strain>
    </source>
</reference>
<keyword evidence="4" id="KW-1185">Reference proteome</keyword>
<dbReference type="Proteomes" id="UP000015105">
    <property type="component" value="Chromosome 2D"/>
</dbReference>
<evidence type="ECO:0000256" key="1">
    <source>
        <dbReference type="RuleBase" id="RU365090"/>
    </source>
</evidence>
<keyword evidence="1" id="KW-0501">Molybdenum cofactor biosynthesis</keyword>
<keyword evidence="1" id="KW-0808">Transferase</keyword>
<dbReference type="GO" id="GO:0006777">
    <property type="term" value="P:Mo-molybdopterin cofactor biosynthetic process"/>
    <property type="evidence" value="ECO:0007669"/>
    <property type="project" value="UniProtKB-UniRule"/>
</dbReference>
<comment type="catalytic activity">
    <reaction evidence="1">
        <text>adenylyl-molybdopterin + molybdate = Mo-molybdopterin + AMP + H(+)</text>
        <dbReference type="Rhea" id="RHEA:35047"/>
        <dbReference type="ChEBI" id="CHEBI:15378"/>
        <dbReference type="ChEBI" id="CHEBI:36264"/>
        <dbReference type="ChEBI" id="CHEBI:62727"/>
        <dbReference type="ChEBI" id="CHEBI:71302"/>
        <dbReference type="ChEBI" id="CHEBI:456215"/>
    </reaction>
</comment>
<comment type="function">
    <text evidence="1">Catalyzes two steps in the biosynthesis of the molybdenum cofactor. In the first step, molybdopterin is adenylated. Subsequently, molybdate is inserted into adenylated molybdopterin and AMP is released.</text>
</comment>
<protein>
    <recommendedName>
        <fullName evidence="1">Molybdopterin biosynthesis protein CNX1</fullName>
    </recommendedName>
    <alternativeName>
        <fullName evidence="1">Molybdenum cofactor biosynthesis enzyme CNX1</fullName>
    </alternativeName>
    <domain>
        <recommendedName>
            <fullName evidence="1">Molybdopterin molybdenumtransferase</fullName>
            <shortName evidence="1">MPT Mo-transferase</shortName>
            <ecNumber evidence="1">2.10.1.1</ecNumber>
        </recommendedName>
        <alternativeName>
            <fullName evidence="1">Domain E</fullName>
        </alternativeName>
    </domain>
    <domain>
        <recommendedName>
            <fullName evidence="1">Molybdopterin adenylyltransferase</fullName>
            <shortName evidence="1">MPT adenylyltransferase</shortName>
            <ecNumber evidence="1">2.7.7.75</ecNumber>
        </recommendedName>
        <alternativeName>
            <fullName evidence="1">Domain G</fullName>
        </alternativeName>
    </domain>
</protein>
<dbReference type="UniPathway" id="UPA00344"/>
<dbReference type="EC" id="2.10.1.1" evidence="1"/>
<dbReference type="GO" id="GO:0005524">
    <property type="term" value="F:ATP binding"/>
    <property type="evidence" value="ECO:0007669"/>
    <property type="project" value="UniProtKB-UniRule"/>
</dbReference>
<dbReference type="Pfam" id="PF03453">
    <property type="entry name" value="MoeA_N"/>
    <property type="match status" value="1"/>
</dbReference>
<dbReference type="Gramene" id="AET2Gv21093500.16">
    <property type="protein sequence ID" value="AET2Gv21093500.16"/>
    <property type="gene ID" value="AET2Gv21093500"/>
</dbReference>
<dbReference type="InterPro" id="IPR036135">
    <property type="entry name" value="MoeA_linker/N_sf"/>
</dbReference>
<dbReference type="InterPro" id="IPR005110">
    <property type="entry name" value="MoeA_linker/N"/>
</dbReference>
<evidence type="ECO:0000313" key="4">
    <source>
        <dbReference type="Proteomes" id="UP000015105"/>
    </source>
</evidence>
<dbReference type="PANTHER" id="PTHR10192">
    <property type="entry name" value="MOLYBDOPTERIN BIOSYNTHESIS PROTEIN"/>
    <property type="match status" value="1"/>
</dbReference>
<comment type="pathway">
    <text evidence="1">Cofactor biosynthesis; molybdopterin biosynthesis.</text>
</comment>
<evidence type="ECO:0000259" key="2">
    <source>
        <dbReference type="Pfam" id="PF03453"/>
    </source>
</evidence>
<comment type="similarity">
    <text evidence="1">Belongs to the MoeA family.</text>
</comment>
<dbReference type="InterPro" id="IPR038987">
    <property type="entry name" value="MoeA-like"/>
</dbReference>
<dbReference type="AlphaFoldDB" id="A0A453D5B0"/>
<dbReference type="EnsemblPlants" id="AET2Gv21093500.16">
    <property type="protein sequence ID" value="AET2Gv21093500.16"/>
    <property type="gene ID" value="AET2Gv21093500"/>
</dbReference>
<accession>A0A453D5B0</accession>
<evidence type="ECO:0000313" key="3">
    <source>
        <dbReference type="EnsemblPlants" id="AET2Gv21093500.16"/>
    </source>
</evidence>
<proteinExistence type="inferred from homology"/>
<dbReference type="GO" id="GO:0061599">
    <property type="term" value="F:molybdopterin molybdotransferase activity"/>
    <property type="evidence" value="ECO:0007669"/>
    <property type="project" value="UniProtKB-UniRule"/>
</dbReference>
<keyword evidence="1" id="KW-0479">Metal-binding</keyword>
<reference evidence="3" key="3">
    <citation type="journal article" date="2017" name="Nature">
        <title>Genome sequence of the progenitor of the wheat D genome Aegilops tauschii.</title>
        <authorList>
            <person name="Luo M.C."/>
            <person name="Gu Y.Q."/>
            <person name="Puiu D."/>
            <person name="Wang H."/>
            <person name="Twardziok S.O."/>
            <person name="Deal K.R."/>
            <person name="Huo N."/>
            <person name="Zhu T."/>
            <person name="Wang L."/>
            <person name="Wang Y."/>
            <person name="McGuire P.E."/>
            <person name="Liu S."/>
            <person name="Long H."/>
            <person name="Ramasamy R.K."/>
            <person name="Rodriguez J.C."/>
            <person name="Van S.L."/>
            <person name="Yuan L."/>
            <person name="Wang Z."/>
            <person name="Xia Z."/>
            <person name="Xiao L."/>
            <person name="Anderson O.D."/>
            <person name="Ouyang S."/>
            <person name="Liang Y."/>
            <person name="Zimin A.V."/>
            <person name="Pertea G."/>
            <person name="Qi P."/>
            <person name="Bennetzen J.L."/>
            <person name="Dai X."/>
            <person name="Dawson M.W."/>
            <person name="Muller H.G."/>
            <person name="Kugler K."/>
            <person name="Rivarola-Duarte L."/>
            <person name="Spannagl M."/>
            <person name="Mayer K.F.X."/>
            <person name="Lu F.H."/>
            <person name="Bevan M.W."/>
            <person name="Leroy P."/>
            <person name="Li P."/>
            <person name="You F.M."/>
            <person name="Sun Q."/>
            <person name="Liu Z."/>
            <person name="Lyons E."/>
            <person name="Wicker T."/>
            <person name="Salzberg S.L."/>
            <person name="Devos K.M."/>
            <person name="Dvorak J."/>
        </authorList>
    </citation>
    <scope>NUCLEOTIDE SEQUENCE [LARGE SCALE GENOMIC DNA]</scope>
    <source>
        <strain evidence="3">cv. AL8/78</strain>
    </source>
</reference>
<organism evidence="3 4">
    <name type="scientific">Aegilops tauschii subsp. strangulata</name>
    <name type="common">Goatgrass</name>
    <dbReference type="NCBI Taxonomy" id="200361"/>
    <lineage>
        <taxon>Eukaryota</taxon>
        <taxon>Viridiplantae</taxon>
        <taxon>Streptophyta</taxon>
        <taxon>Embryophyta</taxon>
        <taxon>Tracheophyta</taxon>
        <taxon>Spermatophyta</taxon>
        <taxon>Magnoliopsida</taxon>
        <taxon>Liliopsida</taxon>
        <taxon>Poales</taxon>
        <taxon>Poaceae</taxon>
        <taxon>BOP clade</taxon>
        <taxon>Pooideae</taxon>
        <taxon>Triticodae</taxon>
        <taxon>Triticeae</taxon>
        <taxon>Triticinae</taxon>
        <taxon>Aegilops</taxon>
    </lineage>
</organism>
<sequence>DDALGVVVTPGTVAYVTTGGPIPDGADAVVQVEDTEQVAAAPDGSKRVRISVRVPEGHDIRSVVCQFCQCLLVLCALSRFMGINHGL</sequence>
<dbReference type="GO" id="GO:0046872">
    <property type="term" value="F:metal ion binding"/>
    <property type="evidence" value="ECO:0007669"/>
    <property type="project" value="UniProtKB-UniRule"/>
</dbReference>